<protein>
    <submittedName>
        <fullName evidence="5">Tfp pilus assembly protein PilF</fullName>
    </submittedName>
</protein>
<dbReference type="InterPro" id="IPR027417">
    <property type="entry name" value="P-loop_NTPase"/>
</dbReference>
<dbReference type="SMART" id="SM00028">
    <property type="entry name" value="TPR"/>
    <property type="match status" value="5"/>
</dbReference>
<reference evidence="6" key="1">
    <citation type="submission" date="2015-02" db="EMBL/GenBank/DDBJ databases">
        <title>Draft Genome of Frankia sp. CpI1-S.</title>
        <authorList>
            <person name="Oshone R.T."/>
            <person name="Ngom M."/>
            <person name="Ghodhbane-Gtari F."/>
            <person name="Gtari M."/>
            <person name="Morris K."/>
            <person name="Thomas K."/>
            <person name="Sen A."/>
            <person name="Tisa L.S."/>
        </authorList>
    </citation>
    <scope>NUCLEOTIDE SEQUENCE [LARGE SCALE GENOMIC DNA]</scope>
    <source>
        <strain evidence="6">CpI1-S</strain>
    </source>
</reference>
<dbReference type="Proteomes" id="UP000032545">
    <property type="component" value="Unassembled WGS sequence"/>
</dbReference>
<keyword evidence="6" id="KW-1185">Reference proteome</keyword>
<evidence type="ECO:0000256" key="3">
    <source>
        <dbReference type="SAM" id="MobiDB-lite"/>
    </source>
</evidence>
<accession>A0A0D8BEE7</accession>
<dbReference type="RefSeq" id="WP_044885706.1">
    <property type="nucleotide sequence ID" value="NZ_JYFN01000022.1"/>
</dbReference>
<dbReference type="InterPro" id="IPR011990">
    <property type="entry name" value="TPR-like_helical_dom_sf"/>
</dbReference>
<dbReference type="Pfam" id="PF20703">
    <property type="entry name" value="nSTAND1"/>
    <property type="match status" value="1"/>
</dbReference>
<evidence type="ECO:0000259" key="4">
    <source>
        <dbReference type="Pfam" id="PF20703"/>
    </source>
</evidence>
<dbReference type="PANTHER" id="PTHR47691:SF3">
    <property type="entry name" value="HTH-TYPE TRANSCRIPTIONAL REGULATOR RV0890C-RELATED"/>
    <property type="match status" value="1"/>
</dbReference>
<keyword evidence="1" id="KW-0802">TPR repeat</keyword>
<proteinExistence type="predicted"/>
<dbReference type="SUPFAM" id="SSF48452">
    <property type="entry name" value="TPR-like"/>
    <property type="match status" value="2"/>
</dbReference>
<dbReference type="InterPro" id="IPR049052">
    <property type="entry name" value="nSTAND1"/>
</dbReference>
<dbReference type="OrthoDB" id="3204522at2"/>
<dbReference type="AlphaFoldDB" id="A0A0D8BEE7"/>
<dbReference type="PATRIC" id="fig|1502723.3.peg.2496"/>
<dbReference type="InterPro" id="IPR019734">
    <property type="entry name" value="TPR_rpt"/>
</dbReference>
<dbReference type="Gene3D" id="1.25.40.10">
    <property type="entry name" value="Tetratricopeptide repeat domain"/>
    <property type="match status" value="2"/>
</dbReference>
<dbReference type="PANTHER" id="PTHR47691">
    <property type="entry name" value="REGULATOR-RELATED"/>
    <property type="match status" value="1"/>
</dbReference>
<feature type="region of interest" description="Disordered" evidence="3">
    <location>
        <begin position="589"/>
        <end position="610"/>
    </location>
</feature>
<organism evidence="5 6">
    <name type="scientific">Frankia torreyi</name>
    <dbReference type="NCBI Taxonomy" id="1856"/>
    <lineage>
        <taxon>Bacteria</taxon>
        <taxon>Bacillati</taxon>
        <taxon>Actinomycetota</taxon>
        <taxon>Actinomycetes</taxon>
        <taxon>Frankiales</taxon>
        <taxon>Frankiaceae</taxon>
        <taxon>Frankia</taxon>
    </lineage>
</organism>
<feature type="domain" description="Novel STAND NTPase 1" evidence="4">
    <location>
        <begin position="9"/>
        <end position="319"/>
    </location>
</feature>
<evidence type="ECO:0000313" key="6">
    <source>
        <dbReference type="Proteomes" id="UP000032545"/>
    </source>
</evidence>
<evidence type="ECO:0000256" key="2">
    <source>
        <dbReference type="SAM" id="Coils"/>
    </source>
</evidence>
<dbReference type="SUPFAM" id="SSF52540">
    <property type="entry name" value="P-loop containing nucleoside triphosphate hydrolases"/>
    <property type="match status" value="1"/>
</dbReference>
<feature type="coiled-coil region" evidence="2">
    <location>
        <begin position="454"/>
        <end position="481"/>
    </location>
</feature>
<sequence>MTVVPGASPFPGLRPFTEIDSARFFGRTAAAHALLAKWLENRLVVVYGPPGVGKSSLLRAGVLPHLSPEVAHVLPVGRITPLPGATGAGVPSLGRVANPFAETLLRTWSGPRGTSTLPPALRDRLGGDGPSLQGRRRPADPDRPILAAVDQFEDFFAPCTPYLDPLREQFITLLGEAVAALPNLRLLLVIRHNARSRLAPYETTLAGGEDAAGVRVGGLDRHSAIAACAEPMRRAGRPLPPEVVAACIDELLNSRVVDAAGTVSVLTADAVPPAYLQLVAASLWRDTADRGASLGPDLMESAARVDAVLGAHLTQVIVTEAGRHHLDAGDVRRWLIRTFVTERGRRATVDEGLVATAGMPNALLAALAERYVLASEWRSGSRRFELFDDRLIPPLQAAVPDWPAADAPAAEIGAIDYLQAALISLADGDLAAARVHADEVLRRDAEDPRIRAQAVMLRADLDEAQGRIEQAERGYREAAQLYESLPDAESSGRALAAAGRLLLRAGRLGSAVEDLQSASARLPAELDVQIDLARALWYSGQRWAAAAIFSTVLTIAPLTPAALAGRGQLRVELGDDAAALDDLDRAVRLGPGGPDTADTADLAGPAGAGDSAETRAARALALARLGRSATAATETSAVLDDAPDSGPVLWRAAGVLQTIGDDSRAADLLERALQARAPALLAHQREQVHRMLRRPGAMA</sequence>
<reference evidence="5 6" key="2">
    <citation type="journal article" date="2016" name="Genome Announc.">
        <title>Permanent Draft Genome Sequences for Two Variants of Frankia sp. Strain CpI1, the First Frankia Strain Isolated from Root Nodules of Comptonia peregrina.</title>
        <authorList>
            <person name="Oshone R."/>
            <person name="Hurst S.G.IV."/>
            <person name="Abebe-Akele F."/>
            <person name="Simpson S."/>
            <person name="Morris K."/>
            <person name="Thomas W.K."/>
            <person name="Tisa L.S."/>
        </authorList>
    </citation>
    <scope>NUCLEOTIDE SEQUENCE [LARGE SCALE GENOMIC DNA]</scope>
    <source>
        <strain evidence="6">CpI1-S</strain>
    </source>
</reference>
<feature type="region of interest" description="Disordered" evidence="3">
    <location>
        <begin position="107"/>
        <end position="141"/>
    </location>
</feature>
<gene>
    <name evidence="5" type="ORF">FF36_03101</name>
</gene>
<feature type="repeat" description="TPR" evidence="1">
    <location>
        <begin position="560"/>
        <end position="593"/>
    </location>
</feature>
<dbReference type="PROSITE" id="PS50005">
    <property type="entry name" value="TPR"/>
    <property type="match status" value="1"/>
</dbReference>
<evidence type="ECO:0000313" key="5">
    <source>
        <dbReference type="EMBL" id="KJE22571.1"/>
    </source>
</evidence>
<name>A0A0D8BEE7_9ACTN</name>
<comment type="caution">
    <text evidence="5">The sequence shown here is derived from an EMBL/GenBank/DDBJ whole genome shotgun (WGS) entry which is preliminary data.</text>
</comment>
<dbReference type="EMBL" id="JYFN01000022">
    <property type="protein sequence ID" value="KJE22571.1"/>
    <property type="molecule type" value="Genomic_DNA"/>
</dbReference>
<evidence type="ECO:0000256" key="1">
    <source>
        <dbReference type="PROSITE-ProRule" id="PRU00339"/>
    </source>
</evidence>
<keyword evidence="2" id="KW-0175">Coiled coil</keyword>